<comment type="subcellular location">
    <subcellularLocation>
        <location evidence="2">Cytoplasm</location>
    </subcellularLocation>
</comment>
<comment type="function">
    <text evidence="2">Involved in fatty acylation of protoxin at internal lysine residues, thereby converting it to the active toxin.</text>
</comment>
<dbReference type="EC" id="2.3.1.-" evidence="2"/>
<name>A0AAP8PVD6_SERMA</name>
<dbReference type="InterPro" id="IPR003996">
    <property type="entry name" value="RTX_toxin-activating_protC_bac"/>
</dbReference>
<organism evidence="4">
    <name type="scientific">Serratia marcescens</name>
    <dbReference type="NCBI Taxonomy" id="615"/>
    <lineage>
        <taxon>Bacteria</taxon>
        <taxon>Pseudomonadati</taxon>
        <taxon>Pseudomonadota</taxon>
        <taxon>Gammaproteobacteria</taxon>
        <taxon>Enterobacterales</taxon>
        <taxon>Yersiniaceae</taxon>
        <taxon>Serratia</taxon>
    </lineage>
</organism>
<evidence type="ECO:0000256" key="2">
    <source>
        <dbReference type="RuleBase" id="RU368102"/>
    </source>
</evidence>
<sequence>MTLYIRETAGGQDQWSDYEQLGFAVSCMLHHRNYSLHPIKSVQERLIFAIQHGQIKFLFDTNDQPLAYVLWACLTEDTETQLQRDPGFPLHPSEWNEGDRIWLLDFCCRPGFAPQAIKRFNKLKPWGEGQVRWQNRKRKVMTLA</sequence>
<evidence type="ECO:0000313" key="3">
    <source>
        <dbReference type="EMBL" id="MEX3185868.1"/>
    </source>
</evidence>
<proteinExistence type="inferred from homology"/>
<evidence type="ECO:0000313" key="5">
    <source>
        <dbReference type="Proteomes" id="UP000237365"/>
    </source>
</evidence>
<keyword evidence="2" id="KW-0204">Cytolysis</keyword>
<dbReference type="GO" id="GO:0016746">
    <property type="term" value="F:acyltransferase activity"/>
    <property type="evidence" value="ECO:0007669"/>
    <property type="project" value="UniProtKB-UniRule"/>
</dbReference>
<keyword evidence="2" id="KW-0012">Acyltransferase</keyword>
<dbReference type="GeneID" id="64307055"/>
<dbReference type="AlphaFoldDB" id="A0AAP8PVD6"/>
<dbReference type="GO" id="GO:0009404">
    <property type="term" value="P:toxin metabolic process"/>
    <property type="evidence" value="ECO:0007669"/>
    <property type="project" value="UniProtKB-UniRule"/>
</dbReference>
<reference evidence="4" key="1">
    <citation type="submission" date="2018-01" db="EMBL/GenBank/DDBJ databases">
        <title>The opportunistic pathogen Serratia marcescens is an overlooked threat to honeybees.</title>
        <authorList>
            <person name="Raymann K."/>
            <person name="Shaffer Z."/>
            <person name="Coon K."/>
            <person name="Salisbury S."/>
            <person name="Moran N.A."/>
        </authorList>
    </citation>
    <scope>NUCLEOTIDE SEQUENCE [LARGE SCALE GENOMIC DNA]</scope>
    <source>
        <strain evidence="4">KZ19</strain>
    </source>
</reference>
<keyword evidence="2" id="KW-0808">Transferase</keyword>
<dbReference type="GO" id="GO:0005737">
    <property type="term" value="C:cytoplasm"/>
    <property type="evidence" value="ECO:0007669"/>
    <property type="project" value="UniProtKB-SubCell"/>
</dbReference>
<comment type="caution">
    <text evidence="4">The sequence shown here is derived from an EMBL/GenBank/DDBJ whole genome shotgun (WGS) entry which is preliminary data.</text>
</comment>
<evidence type="ECO:0000256" key="1">
    <source>
        <dbReference type="ARBA" id="ARBA00005686"/>
    </source>
</evidence>
<dbReference type="GO" id="GO:0031640">
    <property type="term" value="P:killing of cells of another organism"/>
    <property type="evidence" value="ECO:0007669"/>
    <property type="project" value="UniProtKB-KW"/>
</dbReference>
<keyword evidence="2" id="KW-0963">Cytoplasm</keyword>
<reference evidence="3 5" key="2">
    <citation type="submission" date="2024-07" db="EMBL/GenBank/DDBJ databases">
        <title>Making a pathogen? Evaluating the impact of protist predation on the evolution of virulence in Serratia marcescens.</title>
        <authorList>
            <person name="Hopkins H."/>
            <person name="Lopezguerra C."/>
            <person name="Lau M.-J."/>
        </authorList>
    </citation>
    <scope>NUCLEOTIDE SEQUENCE [LARGE SCALE GENOMIC DNA]</scope>
    <source>
        <strain evidence="3 5">KZ19</strain>
    </source>
</reference>
<reference evidence="3 5" key="3">
    <citation type="submission" date="2024-07" db="EMBL/GenBank/DDBJ databases">
        <authorList>
            <person name="Raymann K."/>
        </authorList>
    </citation>
    <scope>NUCLEOTIDE SEQUENCE [LARGE SCALE GENOMIC DNA]</scope>
    <source>
        <strain evidence="3 5">KZ19</strain>
    </source>
</reference>
<evidence type="ECO:0000313" key="4">
    <source>
        <dbReference type="EMBL" id="POP15334.1"/>
    </source>
</evidence>
<dbReference type="Pfam" id="PF02794">
    <property type="entry name" value="HlyC"/>
    <property type="match status" value="1"/>
</dbReference>
<gene>
    <name evidence="3" type="ORF">C3R40_004460</name>
    <name evidence="4" type="ORF">C3R40_17565</name>
</gene>
<dbReference type="EMBL" id="PQGI01000013">
    <property type="protein sequence ID" value="POP15334.1"/>
    <property type="molecule type" value="Genomic_DNA"/>
</dbReference>
<comment type="similarity">
    <text evidence="1 2">Belongs to the RTX toxin acyltransferase family.</text>
</comment>
<dbReference type="RefSeq" id="WP_033644038.1">
    <property type="nucleotide sequence ID" value="NZ_CAMIQF010000001.1"/>
</dbReference>
<dbReference type="Proteomes" id="UP000237365">
    <property type="component" value="Unassembled WGS sequence"/>
</dbReference>
<protein>
    <recommendedName>
        <fullName evidence="2">RTX toxin-activating lysine-acyltransferase</fullName>
        <ecNumber evidence="2">2.3.1.-</ecNumber>
    </recommendedName>
</protein>
<accession>A0AAP8PVD6</accession>
<dbReference type="EMBL" id="PQGI02000001">
    <property type="protein sequence ID" value="MEX3185868.1"/>
    <property type="molecule type" value="Genomic_DNA"/>
</dbReference>